<dbReference type="AlphaFoldDB" id="A0A2P8DFQ7"/>
<name>A0A2P8DFQ7_9ACTN</name>
<dbReference type="SUPFAM" id="SSF52540">
    <property type="entry name" value="P-loop containing nucleoside triphosphate hydrolases"/>
    <property type="match status" value="1"/>
</dbReference>
<organism evidence="1 2">
    <name type="scientific">Murinocardiopsis flavida</name>
    <dbReference type="NCBI Taxonomy" id="645275"/>
    <lineage>
        <taxon>Bacteria</taxon>
        <taxon>Bacillati</taxon>
        <taxon>Actinomycetota</taxon>
        <taxon>Actinomycetes</taxon>
        <taxon>Streptosporangiales</taxon>
        <taxon>Nocardiopsidaceae</taxon>
        <taxon>Murinocardiopsis</taxon>
    </lineage>
</organism>
<dbReference type="Gene3D" id="3.40.50.300">
    <property type="entry name" value="P-loop containing nucleotide triphosphate hydrolases"/>
    <property type="match status" value="1"/>
</dbReference>
<dbReference type="Proteomes" id="UP000240542">
    <property type="component" value="Unassembled WGS sequence"/>
</dbReference>
<accession>A0A2P8DFQ7</accession>
<keyword evidence="2" id="KW-1185">Reference proteome</keyword>
<evidence type="ECO:0008006" key="3">
    <source>
        <dbReference type="Google" id="ProtNLM"/>
    </source>
</evidence>
<evidence type="ECO:0000313" key="1">
    <source>
        <dbReference type="EMBL" id="PSK96036.1"/>
    </source>
</evidence>
<gene>
    <name evidence="1" type="ORF">CLV63_113199</name>
</gene>
<proteinExistence type="predicted"/>
<reference evidence="1 2" key="1">
    <citation type="submission" date="2018-03" db="EMBL/GenBank/DDBJ databases">
        <title>Genomic Encyclopedia of Archaeal and Bacterial Type Strains, Phase II (KMG-II): from individual species to whole genera.</title>
        <authorList>
            <person name="Goeker M."/>
        </authorList>
    </citation>
    <scope>NUCLEOTIDE SEQUENCE [LARGE SCALE GENOMIC DNA]</scope>
    <source>
        <strain evidence="1 2">DSM 45312</strain>
    </source>
</reference>
<comment type="caution">
    <text evidence="1">The sequence shown here is derived from an EMBL/GenBank/DDBJ whole genome shotgun (WGS) entry which is preliminary data.</text>
</comment>
<sequence>MASRKKTRTLSRAEKAQVAAAARDITRELETIRQSADEATGPDSGTSTLRFTSEGMLARAVAALKAGPDSLRAHMRPQFYPWRVGIAVLAATYVQEVVTTLSVTSALTVAAGSAATAWAALALLRTAKARASKRADLAAAWVRDEPGHARVIAWAAVVWAVALHLLQPETAAEFARPSILFLLGFLAASARFWQVHRPERTAPAARSMPAGPPPPGEHPIARKWRTLVASGGGPLNSSKLSSVVAEEFGIQAVLELVPGKQDIDGARAALPKIATALGISAANLMIEPVAPTKDEPNPDPAKCEFRAVTASAIADGVALEGRRYERDGADGLVRIGPYADGDGEARLRLYTKDSMWGGYIVGVTGSGKSGMLDNLALAAWQSAHTVVFYIDGAKDGGSSPLIFERADWALGNQPDQWQHMADALLTLIRVRGAENRRRLKTSGFTPTPARPGVVVILDESHKIVTRNTAAKWGYITREGRASGVSVFMASQIFGLESFGGDDAVRSSVCAGNTVALQVGRNQAGMMDFPLNPAKLPKVAGIGLIDDGREAVFRAAHADGEDMAARMDAALVNAAALDPLAVGALDAGCDSAYSRRHEIAEQADAEVDAMLEALEAGISPTARTPRTSTGADAPAADSIAPPVIDPSVLSHVPDLSILKNAPAAPKWSGVHAEILDYLAEGPEQRKEIEAHAIQATGTARATVSRAIEVLRTHEEIAPVPGRRGLWQRTA</sequence>
<dbReference type="OrthoDB" id="3648675at2"/>
<dbReference type="EMBL" id="PYGA01000013">
    <property type="protein sequence ID" value="PSK96036.1"/>
    <property type="molecule type" value="Genomic_DNA"/>
</dbReference>
<dbReference type="InterPro" id="IPR027417">
    <property type="entry name" value="P-loop_NTPase"/>
</dbReference>
<evidence type="ECO:0000313" key="2">
    <source>
        <dbReference type="Proteomes" id="UP000240542"/>
    </source>
</evidence>
<protein>
    <recommendedName>
        <fullName evidence="3">FtsK domain-containing protein</fullName>
    </recommendedName>
</protein>
<dbReference type="RefSeq" id="WP_106584476.1">
    <property type="nucleotide sequence ID" value="NZ_PYGA01000013.1"/>
</dbReference>